<dbReference type="EMBL" id="CP003316">
    <property type="protein sequence ID" value="AFA39299.1"/>
    <property type="molecule type" value="Genomic_DNA"/>
</dbReference>
<dbReference type="eggNOG" id="arCOG11439">
    <property type="taxonomic scope" value="Archaea"/>
</dbReference>
<dbReference type="Proteomes" id="UP000009062">
    <property type="component" value="Chromosome"/>
</dbReference>
<protein>
    <submittedName>
        <fullName evidence="1">Uncharacterized protein</fullName>
    </submittedName>
</protein>
<proteinExistence type="predicted"/>
<name>H6QA98_PYROT</name>
<keyword evidence="2" id="KW-1185">Reference proteome</keyword>
<dbReference type="KEGG" id="pog:Pogu_1272"/>
<sequence length="317" mass="35433">MSASEFRKLLETAPTAAELEGVAARIGAADLIQDFQVKMDCERVAILEKYARVLNQWLVLGGGFVINYYVLADIGEPPRFTFDLDTAPPRRATKAQWIAKVPQINSELFRRGVATSAELGGKVVYFGTLEHDVEKDALPYLLPLRAPVVARWSGVPLWKYLERLGIRLSYSDVATLKRLSREILGVDTPRVDYLRVGVSVALEPPVDTYRGITVSSIRWQLAEKAIHKVIRPLEEGRVDHDVLKAVLDLRAVWAAGPPDLGRSEAARLAEILPQAAEAAAVYWNSHHYVLVRRRYQTPREVAERISAFIRESLAEVG</sequence>
<evidence type="ECO:0000313" key="2">
    <source>
        <dbReference type="Proteomes" id="UP000009062"/>
    </source>
</evidence>
<dbReference type="STRING" id="698757.Pogu_1272"/>
<organism evidence="1 2">
    <name type="scientific">Pyrobaculum oguniense (strain DSM 13380 / JCM 10595 / TE7)</name>
    <dbReference type="NCBI Taxonomy" id="698757"/>
    <lineage>
        <taxon>Archaea</taxon>
        <taxon>Thermoproteota</taxon>
        <taxon>Thermoprotei</taxon>
        <taxon>Thermoproteales</taxon>
        <taxon>Thermoproteaceae</taxon>
        <taxon>Pyrobaculum</taxon>
    </lineage>
</organism>
<dbReference type="AlphaFoldDB" id="H6QA98"/>
<reference evidence="1 2" key="1">
    <citation type="journal article" date="2012" name="Stand. Genomic Sci.">
        <title>Complete genome sequence of Pyrobaculum oguniense.</title>
        <authorList>
            <person name="Bernick D.L."/>
            <person name="Karplus K."/>
            <person name="Lui L.M."/>
            <person name="Coker J.K."/>
            <person name="Murphy J.N."/>
            <person name="Chan P.P."/>
            <person name="Cozen A.E."/>
            <person name="Lowe T.M."/>
        </authorList>
    </citation>
    <scope>NUCLEOTIDE SEQUENCE [LARGE SCALE GENOMIC DNA]</scope>
    <source>
        <strain evidence="1 2">TE7</strain>
    </source>
</reference>
<gene>
    <name evidence="1" type="ordered locus">Pogu_1272</name>
</gene>
<evidence type="ECO:0000313" key="1">
    <source>
        <dbReference type="EMBL" id="AFA39299.1"/>
    </source>
</evidence>
<dbReference type="HOGENOM" id="CLU_989077_0_0_2"/>
<accession>H6QA98</accession>